<dbReference type="EMBL" id="JADJMH010000016">
    <property type="protein sequence ID" value="MBK7676127.1"/>
    <property type="molecule type" value="Genomic_DNA"/>
</dbReference>
<name>A0A935Q158_9PROT</name>
<dbReference type="GO" id="GO:0005524">
    <property type="term" value="F:ATP binding"/>
    <property type="evidence" value="ECO:0007669"/>
    <property type="project" value="UniProtKB-KW"/>
</dbReference>
<protein>
    <submittedName>
        <fullName evidence="3">ATP-binding protein</fullName>
    </submittedName>
</protein>
<gene>
    <name evidence="3" type="ORF">IPJ27_16020</name>
</gene>
<comment type="caution">
    <text evidence="3">The sequence shown here is derived from an EMBL/GenBank/DDBJ whole genome shotgun (WGS) entry which is preliminary data.</text>
</comment>
<keyword evidence="3" id="KW-0067">ATP-binding</keyword>
<evidence type="ECO:0000256" key="1">
    <source>
        <dbReference type="SAM" id="MobiDB-lite"/>
    </source>
</evidence>
<dbReference type="Pfam" id="PF01695">
    <property type="entry name" value="IstB_IS21"/>
    <property type="match status" value="1"/>
</dbReference>
<evidence type="ECO:0000313" key="3">
    <source>
        <dbReference type="EMBL" id="MBK7676127.1"/>
    </source>
</evidence>
<dbReference type="AlphaFoldDB" id="A0A935Q158"/>
<dbReference type="Proteomes" id="UP000697998">
    <property type="component" value="Unassembled WGS sequence"/>
</dbReference>
<sequence>MLSNAVAIGWRLTDQRHERKSLTLTANPPFSGWDQVFSDAAMTVAAVDRLVHLSTVLELNLRASGRHRSRAERPLHPPSLRPHDGDSAAR</sequence>
<feature type="compositionally biased region" description="Basic and acidic residues" evidence="1">
    <location>
        <begin position="71"/>
        <end position="90"/>
    </location>
</feature>
<proteinExistence type="predicted"/>
<evidence type="ECO:0000313" key="4">
    <source>
        <dbReference type="Proteomes" id="UP000697998"/>
    </source>
</evidence>
<dbReference type="InterPro" id="IPR027417">
    <property type="entry name" value="P-loop_NTPase"/>
</dbReference>
<reference evidence="3 4" key="1">
    <citation type="submission" date="2020-10" db="EMBL/GenBank/DDBJ databases">
        <title>Connecting structure to function with the recovery of over 1000 high-quality activated sludge metagenome-assembled genomes encoding full-length rRNA genes using long-read sequencing.</title>
        <authorList>
            <person name="Singleton C.M."/>
            <person name="Petriglieri F."/>
            <person name="Kristensen J.M."/>
            <person name="Kirkegaard R.H."/>
            <person name="Michaelsen T.Y."/>
            <person name="Andersen M.H."/>
            <person name="Karst S.M."/>
            <person name="Dueholm M.S."/>
            <person name="Nielsen P.H."/>
            <person name="Albertsen M."/>
        </authorList>
    </citation>
    <scope>NUCLEOTIDE SEQUENCE [LARGE SCALE GENOMIC DNA]</scope>
    <source>
        <strain evidence="3">EsbW_18-Q3-R4-48_BATAC.285</strain>
    </source>
</reference>
<dbReference type="Gene3D" id="3.40.50.300">
    <property type="entry name" value="P-loop containing nucleotide triphosphate hydrolases"/>
    <property type="match status" value="1"/>
</dbReference>
<organism evidence="3 4">
    <name type="scientific">Candidatus Accumulibacter proximus</name>
    <dbReference type="NCBI Taxonomy" id="2954385"/>
    <lineage>
        <taxon>Bacteria</taxon>
        <taxon>Pseudomonadati</taxon>
        <taxon>Pseudomonadota</taxon>
        <taxon>Betaproteobacteria</taxon>
        <taxon>Candidatus Accumulibacter</taxon>
    </lineage>
</organism>
<keyword evidence="3" id="KW-0547">Nucleotide-binding</keyword>
<feature type="region of interest" description="Disordered" evidence="1">
    <location>
        <begin position="63"/>
        <end position="90"/>
    </location>
</feature>
<feature type="domain" description="IstB-like ATP-binding" evidence="2">
    <location>
        <begin position="11"/>
        <end position="69"/>
    </location>
</feature>
<evidence type="ECO:0000259" key="2">
    <source>
        <dbReference type="Pfam" id="PF01695"/>
    </source>
</evidence>
<accession>A0A935Q158</accession>
<dbReference type="InterPro" id="IPR002611">
    <property type="entry name" value="IstB_ATP-bd"/>
</dbReference>